<name>A0A087SVH6_STEMI</name>
<sequence length="118" mass="14063">MNVRRTLSEYIYCKKEKLNRLHLDLLHARNIIQGNKENFSNLNLESKRIMDEKKVIDQDIISEARKCIETKSMIRYYMTSTQNKKVELLKVQDNYHKTLLNIQHLVKMLPSGKIITEE</sequence>
<proteinExistence type="predicted"/>
<dbReference type="EMBL" id="KK112151">
    <property type="protein sequence ID" value="KFM56865.1"/>
    <property type="molecule type" value="Genomic_DNA"/>
</dbReference>
<dbReference type="AlphaFoldDB" id="A0A087SVH6"/>
<feature type="non-terminal residue" evidence="1">
    <location>
        <position position="118"/>
    </location>
</feature>
<reference evidence="1 2" key="1">
    <citation type="submission" date="2013-11" db="EMBL/GenBank/DDBJ databases">
        <title>Genome sequencing of Stegodyphus mimosarum.</title>
        <authorList>
            <person name="Bechsgaard J."/>
        </authorList>
    </citation>
    <scope>NUCLEOTIDE SEQUENCE [LARGE SCALE GENOMIC DNA]</scope>
</reference>
<protein>
    <submittedName>
        <fullName evidence="1">Uncharacterized protein</fullName>
    </submittedName>
</protein>
<accession>A0A087SVH6</accession>
<dbReference type="Proteomes" id="UP000054359">
    <property type="component" value="Unassembled WGS sequence"/>
</dbReference>
<evidence type="ECO:0000313" key="1">
    <source>
        <dbReference type="EMBL" id="KFM56865.1"/>
    </source>
</evidence>
<evidence type="ECO:0000313" key="2">
    <source>
        <dbReference type="Proteomes" id="UP000054359"/>
    </source>
</evidence>
<keyword evidence="2" id="KW-1185">Reference proteome</keyword>
<gene>
    <name evidence="1" type="ORF">X975_17786</name>
</gene>
<organism evidence="1 2">
    <name type="scientific">Stegodyphus mimosarum</name>
    <name type="common">African social velvet spider</name>
    <dbReference type="NCBI Taxonomy" id="407821"/>
    <lineage>
        <taxon>Eukaryota</taxon>
        <taxon>Metazoa</taxon>
        <taxon>Ecdysozoa</taxon>
        <taxon>Arthropoda</taxon>
        <taxon>Chelicerata</taxon>
        <taxon>Arachnida</taxon>
        <taxon>Araneae</taxon>
        <taxon>Araneomorphae</taxon>
        <taxon>Entelegynae</taxon>
        <taxon>Eresoidea</taxon>
        <taxon>Eresidae</taxon>
        <taxon>Stegodyphus</taxon>
    </lineage>
</organism>